<evidence type="ECO:0000313" key="6">
    <source>
        <dbReference type="EMBL" id="KAG1796327.1"/>
    </source>
</evidence>
<proteinExistence type="predicted"/>
<dbReference type="PROSITE" id="PS50865">
    <property type="entry name" value="ZF_MYND_2"/>
    <property type="match status" value="1"/>
</dbReference>
<protein>
    <recommendedName>
        <fullName evidence="5">MYND-type domain-containing protein</fullName>
    </recommendedName>
</protein>
<dbReference type="Proteomes" id="UP000719766">
    <property type="component" value="Unassembled WGS sequence"/>
</dbReference>
<dbReference type="InterPro" id="IPR002893">
    <property type="entry name" value="Znf_MYND"/>
</dbReference>
<evidence type="ECO:0000256" key="3">
    <source>
        <dbReference type="ARBA" id="ARBA00022833"/>
    </source>
</evidence>
<keyword evidence="2 4" id="KW-0863">Zinc-finger</keyword>
<evidence type="ECO:0000313" key="7">
    <source>
        <dbReference type="Proteomes" id="UP000719766"/>
    </source>
</evidence>
<dbReference type="AlphaFoldDB" id="A0A9P7DJT7"/>
<dbReference type="OrthoDB" id="341421at2759"/>
<sequence>MISAESLLLQLPQDVLTLARGVLDRSVTDFQQLCDRIADCSVTDLWVLQPVFYMHLDTDHVPSQSTPAVTTDIELARWSLVGIVTTLSNIDVHAEKRCLLSAWNCIAPWLLFFHNQFIMCGANYRPVDRTPAIKLVASMLFHGLIAGRDSDGNSKLATTPILFRPIAELWMLAIETKDEDVLNIQMPLHDLGRITSLRLVTIFLVGECMRSESFVNTLVEVAGGIGPFTSAALKYVKAIASVTNLKDPDVTSEAVRIELIQVVTMFSTCVGFITGTSMQSAAIREGFIVRHSIRHIFSTLRILQPLIPGRGSTEKALASSFQYLFFLLERADVPVSVFHEALRAHALEIAVRMAPFEPAKMEANLHNISADFFEILYHYLVHDKILTYTCKHVNTWSNTLGPIARQDENLWKDWSAMERTIRSYVSLRSKEEMIRRPLSNEKGWFLKCYCSGITKDIQLRQCAGCQVVRYCSKQCQRDSWYSHHRLSCKFLKAAVGSSTPHYVKRSLRLLAALEDRQMSCQGDDDIPKLVAAAQQQYPTDQERLVVELGVDKLDVSVRPLRHYLFLFNGLSENDIVESLSSWNLKEPRGHRSFLCSVIAINDQYYSRQILFSPRTALNMEMKLGRKR</sequence>
<gene>
    <name evidence="6" type="ORF">HD556DRAFT_294078</name>
</gene>
<dbReference type="Gene3D" id="6.10.140.2220">
    <property type="match status" value="1"/>
</dbReference>
<evidence type="ECO:0000256" key="1">
    <source>
        <dbReference type="ARBA" id="ARBA00022723"/>
    </source>
</evidence>
<comment type="caution">
    <text evidence="6">The sequence shown here is derived from an EMBL/GenBank/DDBJ whole genome shotgun (WGS) entry which is preliminary data.</text>
</comment>
<feature type="domain" description="MYND-type" evidence="5">
    <location>
        <begin position="448"/>
        <end position="488"/>
    </location>
</feature>
<evidence type="ECO:0000256" key="2">
    <source>
        <dbReference type="ARBA" id="ARBA00022771"/>
    </source>
</evidence>
<organism evidence="6 7">
    <name type="scientific">Suillus plorans</name>
    <dbReference type="NCBI Taxonomy" id="116603"/>
    <lineage>
        <taxon>Eukaryota</taxon>
        <taxon>Fungi</taxon>
        <taxon>Dikarya</taxon>
        <taxon>Basidiomycota</taxon>
        <taxon>Agaricomycotina</taxon>
        <taxon>Agaricomycetes</taxon>
        <taxon>Agaricomycetidae</taxon>
        <taxon>Boletales</taxon>
        <taxon>Suillineae</taxon>
        <taxon>Suillaceae</taxon>
        <taxon>Suillus</taxon>
    </lineage>
</organism>
<keyword evidence="3" id="KW-0862">Zinc</keyword>
<evidence type="ECO:0000256" key="4">
    <source>
        <dbReference type="PROSITE-ProRule" id="PRU00134"/>
    </source>
</evidence>
<accession>A0A9P7DJT7</accession>
<keyword evidence="7" id="KW-1185">Reference proteome</keyword>
<evidence type="ECO:0000259" key="5">
    <source>
        <dbReference type="PROSITE" id="PS50865"/>
    </source>
</evidence>
<dbReference type="EMBL" id="JABBWE010000019">
    <property type="protein sequence ID" value="KAG1796327.1"/>
    <property type="molecule type" value="Genomic_DNA"/>
</dbReference>
<keyword evidence="1" id="KW-0479">Metal-binding</keyword>
<name>A0A9P7DJT7_9AGAM</name>
<reference evidence="6" key="1">
    <citation type="journal article" date="2020" name="New Phytol.">
        <title>Comparative genomics reveals dynamic genome evolution in host specialist ectomycorrhizal fungi.</title>
        <authorList>
            <person name="Lofgren L.A."/>
            <person name="Nguyen N.H."/>
            <person name="Vilgalys R."/>
            <person name="Ruytinx J."/>
            <person name="Liao H.L."/>
            <person name="Branco S."/>
            <person name="Kuo A."/>
            <person name="LaButti K."/>
            <person name="Lipzen A."/>
            <person name="Andreopoulos W."/>
            <person name="Pangilinan J."/>
            <person name="Riley R."/>
            <person name="Hundley H."/>
            <person name="Na H."/>
            <person name="Barry K."/>
            <person name="Grigoriev I.V."/>
            <person name="Stajich J.E."/>
            <person name="Kennedy P.G."/>
        </authorList>
    </citation>
    <scope>NUCLEOTIDE SEQUENCE</scope>
    <source>
        <strain evidence="6">S12</strain>
    </source>
</reference>
<dbReference type="SUPFAM" id="SSF144232">
    <property type="entry name" value="HIT/MYND zinc finger-like"/>
    <property type="match status" value="1"/>
</dbReference>
<dbReference type="GO" id="GO:0008270">
    <property type="term" value="F:zinc ion binding"/>
    <property type="evidence" value="ECO:0007669"/>
    <property type="project" value="UniProtKB-KW"/>
</dbReference>
<dbReference type="GeneID" id="64603930"/>
<dbReference type="Gene3D" id="1.10.220.160">
    <property type="match status" value="1"/>
</dbReference>
<dbReference type="RefSeq" id="XP_041161843.1">
    <property type="nucleotide sequence ID" value="XM_041310166.1"/>
</dbReference>
<dbReference type="Pfam" id="PF01753">
    <property type="entry name" value="zf-MYND"/>
    <property type="match status" value="1"/>
</dbReference>